<comment type="subcellular location">
    <subcellularLocation>
        <location evidence="1">Membrane</location>
        <topology evidence="1">Multi-pass membrane protein</topology>
    </subcellularLocation>
</comment>
<dbReference type="GO" id="GO:0005886">
    <property type="term" value="C:plasma membrane"/>
    <property type="evidence" value="ECO:0007669"/>
    <property type="project" value="TreeGrafter"/>
</dbReference>
<proteinExistence type="inferred from homology"/>
<dbReference type="InterPro" id="IPR049406">
    <property type="entry name" value="ZIP4_12_EF-hand"/>
</dbReference>
<evidence type="ECO:0000256" key="2">
    <source>
        <dbReference type="ARBA" id="ARBA00006939"/>
    </source>
</evidence>
<evidence type="ECO:0000259" key="8">
    <source>
        <dbReference type="Pfam" id="PF21116"/>
    </source>
</evidence>
<dbReference type="EMBL" id="JAPXFL010000002">
    <property type="protein sequence ID" value="KAK9510756.1"/>
    <property type="molecule type" value="Genomic_DNA"/>
</dbReference>
<keyword evidence="10" id="KW-1185">Reference proteome</keyword>
<dbReference type="GO" id="GO:0005385">
    <property type="term" value="F:zinc ion transmembrane transporter activity"/>
    <property type="evidence" value="ECO:0007669"/>
    <property type="project" value="TreeGrafter"/>
</dbReference>
<keyword evidence="7" id="KW-0732">Signal</keyword>
<feature type="domain" description="Zinc transporter ZIP4/12 EF-hand" evidence="8">
    <location>
        <begin position="20"/>
        <end position="136"/>
    </location>
</feature>
<dbReference type="InterPro" id="IPR050799">
    <property type="entry name" value="ZIP_Transporter"/>
</dbReference>
<dbReference type="InterPro" id="IPR003689">
    <property type="entry name" value="ZIP"/>
</dbReference>
<dbReference type="Proteomes" id="UP001461498">
    <property type="component" value="Unassembled WGS sequence"/>
</dbReference>
<dbReference type="Pfam" id="PF02535">
    <property type="entry name" value="Zip"/>
    <property type="match status" value="1"/>
</dbReference>
<keyword evidence="4 6" id="KW-1133">Transmembrane helix</keyword>
<evidence type="ECO:0000313" key="10">
    <source>
        <dbReference type="Proteomes" id="UP001461498"/>
    </source>
</evidence>
<sequence>MIWITFLFWCGVTLASNPDDHFLQNIFVKYGNKGYLTFEGLEHLMENLGLGHLKFKENHNVSIHKTEDGGFQEVHDVLKLHEHGHNRPRRSYFDKEELKCLSPEELLEKYGLTPDHGVAISPKSFLQICPAMIYQLDTRVCSVEITPEPNTDNSTNKELLVWLYGVSSVVVMSACGLVGVLLVPIIEKNLFQRVLSLLAALAVGTLSGDALLHLLPHALMGAKEEGEIVLLSSATFITLLGFFTIEAAIHGKSHAGKEEKVEETNYKPVASVSTEIDKTDKTVDTSVTAVAWLVITGDGLHNLTDGIAIGAAFRQDTITGLATALAILTHELPHELGDFAVLLKGGMSVKRAVYYNLVSSVLSLLGVVAGLLLGSYGKAALWVYAITAGSFLYISLATLVPEMHKYAHSVPNTLLQLFGMFIGGGIMFLIAMYEHTLHEVLQTSNSN</sequence>
<dbReference type="GO" id="GO:0071578">
    <property type="term" value="P:zinc ion import across plasma membrane"/>
    <property type="evidence" value="ECO:0007669"/>
    <property type="project" value="TreeGrafter"/>
</dbReference>
<feature type="transmembrane region" description="Helical" evidence="6">
    <location>
        <begin position="195"/>
        <end position="216"/>
    </location>
</feature>
<gene>
    <name evidence="9" type="ORF">O3M35_005477</name>
</gene>
<feature type="transmembrane region" description="Helical" evidence="6">
    <location>
        <begin position="353"/>
        <end position="373"/>
    </location>
</feature>
<feature type="signal peptide" evidence="7">
    <location>
        <begin position="1"/>
        <end position="15"/>
    </location>
</feature>
<dbReference type="Pfam" id="PF21116">
    <property type="entry name" value="EF-hand_Zip"/>
    <property type="match status" value="1"/>
</dbReference>
<evidence type="ECO:0000256" key="3">
    <source>
        <dbReference type="ARBA" id="ARBA00022692"/>
    </source>
</evidence>
<comment type="similarity">
    <text evidence="2">Belongs to the ZIP transporter (TC 2.A.5) family.</text>
</comment>
<feature type="transmembrane region" description="Helical" evidence="6">
    <location>
        <begin position="228"/>
        <end position="249"/>
    </location>
</feature>
<evidence type="ECO:0000256" key="1">
    <source>
        <dbReference type="ARBA" id="ARBA00004141"/>
    </source>
</evidence>
<feature type="transmembrane region" description="Helical" evidence="6">
    <location>
        <begin position="379"/>
        <end position="401"/>
    </location>
</feature>
<feature type="chain" id="PRO_5043699216" description="Zinc transporter ZIP4/12 EF-hand domain-containing protein" evidence="7">
    <location>
        <begin position="16"/>
        <end position="447"/>
    </location>
</feature>
<comment type="caution">
    <text evidence="9">The sequence shown here is derived from an EMBL/GenBank/DDBJ whole genome shotgun (WGS) entry which is preliminary data.</text>
</comment>
<dbReference type="GO" id="GO:0140410">
    <property type="term" value="F:monoatomic cation:bicarbonate symporter activity"/>
    <property type="evidence" value="ECO:0007669"/>
    <property type="project" value="TreeGrafter"/>
</dbReference>
<evidence type="ECO:0000256" key="6">
    <source>
        <dbReference type="SAM" id="Phobius"/>
    </source>
</evidence>
<dbReference type="GO" id="GO:0030003">
    <property type="term" value="P:intracellular monoatomic cation homeostasis"/>
    <property type="evidence" value="ECO:0007669"/>
    <property type="project" value="TreeGrafter"/>
</dbReference>
<evidence type="ECO:0000256" key="5">
    <source>
        <dbReference type="ARBA" id="ARBA00023136"/>
    </source>
</evidence>
<feature type="transmembrane region" description="Helical" evidence="6">
    <location>
        <begin position="159"/>
        <end position="183"/>
    </location>
</feature>
<feature type="transmembrane region" description="Helical" evidence="6">
    <location>
        <begin position="413"/>
        <end position="433"/>
    </location>
</feature>
<evidence type="ECO:0000256" key="4">
    <source>
        <dbReference type="ARBA" id="ARBA00022989"/>
    </source>
</evidence>
<reference evidence="9 10" key="1">
    <citation type="submission" date="2022-12" db="EMBL/GenBank/DDBJ databases">
        <title>Chromosome-level genome assembly of true bugs.</title>
        <authorList>
            <person name="Ma L."/>
            <person name="Li H."/>
        </authorList>
    </citation>
    <scope>NUCLEOTIDE SEQUENCE [LARGE SCALE GENOMIC DNA]</scope>
    <source>
        <strain evidence="9">Lab_2022b</strain>
    </source>
</reference>
<organism evidence="9 10">
    <name type="scientific">Rhynocoris fuscipes</name>
    <dbReference type="NCBI Taxonomy" id="488301"/>
    <lineage>
        <taxon>Eukaryota</taxon>
        <taxon>Metazoa</taxon>
        <taxon>Ecdysozoa</taxon>
        <taxon>Arthropoda</taxon>
        <taxon>Hexapoda</taxon>
        <taxon>Insecta</taxon>
        <taxon>Pterygota</taxon>
        <taxon>Neoptera</taxon>
        <taxon>Paraneoptera</taxon>
        <taxon>Hemiptera</taxon>
        <taxon>Heteroptera</taxon>
        <taxon>Panheteroptera</taxon>
        <taxon>Cimicomorpha</taxon>
        <taxon>Reduviidae</taxon>
        <taxon>Harpactorinae</taxon>
        <taxon>Harpactorini</taxon>
        <taxon>Rhynocoris</taxon>
    </lineage>
</organism>
<accession>A0AAW1DI95</accession>
<dbReference type="PANTHER" id="PTHR12191:SF31">
    <property type="entry name" value="IP18018P"/>
    <property type="match status" value="1"/>
</dbReference>
<dbReference type="AlphaFoldDB" id="A0AAW1DI95"/>
<evidence type="ECO:0000313" key="9">
    <source>
        <dbReference type="EMBL" id="KAK9510756.1"/>
    </source>
</evidence>
<evidence type="ECO:0000256" key="7">
    <source>
        <dbReference type="SAM" id="SignalP"/>
    </source>
</evidence>
<dbReference type="PANTHER" id="PTHR12191">
    <property type="entry name" value="SOLUTE CARRIER FAMILY 39"/>
    <property type="match status" value="1"/>
</dbReference>
<protein>
    <recommendedName>
        <fullName evidence="8">Zinc transporter ZIP4/12 EF-hand domain-containing protein</fullName>
    </recommendedName>
</protein>
<name>A0AAW1DI95_9HEMI</name>
<keyword evidence="3 6" id="KW-0812">Transmembrane</keyword>
<keyword evidence="5 6" id="KW-0472">Membrane</keyword>